<organism evidence="2 3">
    <name type="scientific">Terriglobus aquaticus</name>
    <dbReference type="NCBI Taxonomy" id="940139"/>
    <lineage>
        <taxon>Bacteria</taxon>
        <taxon>Pseudomonadati</taxon>
        <taxon>Acidobacteriota</taxon>
        <taxon>Terriglobia</taxon>
        <taxon>Terriglobales</taxon>
        <taxon>Acidobacteriaceae</taxon>
        <taxon>Terriglobus</taxon>
    </lineage>
</organism>
<dbReference type="Proteomes" id="UP001634747">
    <property type="component" value="Unassembled WGS sequence"/>
</dbReference>
<gene>
    <name evidence="2" type="ORF">ACK2TP_01825</name>
</gene>
<evidence type="ECO:0000313" key="3">
    <source>
        <dbReference type="Proteomes" id="UP001634747"/>
    </source>
</evidence>
<evidence type="ECO:0008006" key="4">
    <source>
        <dbReference type="Google" id="ProtNLM"/>
    </source>
</evidence>
<feature type="region of interest" description="Disordered" evidence="1">
    <location>
        <begin position="1"/>
        <end position="33"/>
    </location>
</feature>
<sequence>MTPDIDRPLAADPLLPSVQENAGTSYDGGATDSDQKLPDGVIGCVFCANTKFRRSRVRIHDVGELLLLRYPMRCMRCNQRQYGYFVTAAYALPPRSHNTRVDRGQDTWKAWTESERDRQTMQRPMTTSIGTRATKLQPPPRPTRKPSQTGQDWKSDHRDIW</sequence>
<evidence type="ECO:0000256" key="1">
    <source>
        <dbReference type="SAM" id="MobiDB-lite"/>
    </source>
</evidence>
<feature type="region of interest" description="Disordered" evidence="1">
    <location>
        <begin position="114"/>
        <end position="161"/>
    </location>
</feature>
<dbReference type="RefSeq" id="WP_263413943.1">
    <property type="nucleotide sequence ID" value="NZ_BAABBH010000001.1"/>
</dbReference>
<name>A0ABW9KH06_9BACT</name>
<comment type="caution">
    <text evidence="2">The sequence shown here is derived from an EMBL/GenBank/DDBJ whole genome shotgun (WGS) entry which is preliminary data.</text>
</comment>
<keyword evidence="3" id="KW-1185">Reference proteome</keyword>
<dbReference type="EMBL" id="JBJYXY010000001">
    <property type="protein sequence ID" value="MFN2974493.1"/>
    <property type="molecule type" value="Genomic_DNA"/>
</dbReference>
<feature type="compositionally biased region" description="Polar residues" evidence="1">
    <location>
        <begin position="121"/>
        <end position="131"/>
    </location>
</feature>
<proteinExistence type="predicted"/>
<protein>
    <recommendedName>
        <fullName evidence="4">Zinc-finger of transposase IS204/IS1001/IS1096/IS1165</fullName>
    </recommendedName>
</protein>
<accession>A0ABW9KH06</accession>
<evidence type="ECO:0000313" key="2">
    <source>
        <dbReference type="EMBL" id="MFN2974493.1"/>
    </source>
</evidence>
<reference evidence="2 3" key="1">
    <citation type="submission" date="2024-12" db="EMBL/GenBank/DDBJ databases">
        <authorList>
            <person name="Lee Y."/>
        </authorList>
    </citation>
    <scope>NUCLEOTIDE SEQUENCE [LARGE SCALE GENOMIC DNA]</scope>
    <source>
        <strain evidence="2 3">03SUJ4</strain>
    </source>
</reference>